<evidence type="ECO:0000313" key="2">
    <source>
        <dbReference type="EMBL" id="ESN92005.1"/>
    </source>
</evidence>
<name>T1FHH0_HELRO</name>
<dbReference type="HOGENOM" id="CLU_1116785_0_0_1"/>
<dbReference type="GeneID" id="20208269"/>
<dbReference type="EnsemblMetazoa" id="HelroT181934">
    <property type="protein sequence ID" value="HelroP181934"/>
    <property type="gene ID" value="HelroG181934"/>
</dbReference>
<evidence type="ECO:0000313" key="3">
    <source>
        <dbReference type="EnsemblMetazoa" id="HelroP181934"/>
    </source>
</evidence>
<dbReference type="KEGG" id="hro:HELRODRAFT_181934"/>
<organism evidence="3 4">
    <name type="scientific">Helobdella robusta</name>
    <name type="common">Californian leech</name>
    <dbReference type="NCBI Taxonomy" id="6412"/>
    <lineage>
        <taxon>Eukaryota</taxon>
        <taxon>Metazoa</taxon>
        <taxon>Spiralia</taxon>
        <taxon>Lophotrochozoa</taxon>
        <taxon>Annelida</taxon>
        <taxon>Clitellata</taxon>
        <taxon>Hirudinea</taxon>
        <taxon>Rhynchobdellida</taxon>
        <taxon>Glossiphoniidae</taxon>
        <taxon>Helobdella</taxon>
    </lineage>
</organism>
<keyword evidence="1" id="KW-1133">Transmembrane helix</keyword>
<accession>T1FHH0</accession>
<dbReference type="EMBL" id="KB097680">
    <property type="protein sequence ID" value="ESN92005.1"/>
    <property type="molecule type" value="Genomic_DNA"/>
</dbReference>
<protein>
    <submittedName>
        <fullName evidence="2 3">Uncharacterized protein</fullName>
    </submittedName>
</protein>
<reference evidence="4" key="1">
    <citation type="submission" date="2012-12" db="EMBL/GenBank/DDBJ databases">
        <authorList>
            <person name="Hellsten U."/>
            <person name="Grimwood J."/>
            <person name="Chapman J.A."/>
            <person name="Shapiro H."/>
            <person name="Aerts A."/>
            <person name="Otillar R.P."/>
            <person name="Terry A.Y."/>
            <person name="Boore J.L."/>
            <person name="Simakov O."/>
            <person name="Marletaz F."/>
            <person name="Cho S.-J."/>
            <person name="Edsinger-Gonzales E."/>
            <person name="Havlak P."/>
            <person name="Kuo D.-H."/>
            <person name="Larsson T."/>
            <person name="Lv J."/>
            <person name="Arendt D."/>
            <person name="Savage R."/>
            <person name="Osoegawa K."/>
            <person name="de Jong P."/>
            <person name="Lindberg D.R."/>
            <person name="Seaver E.C."/>
            <person name="Weisblat D.A."/>
            <person name="Putnam N.H."/>
            <person name="Grigoriev I.V."/>
            <person name="Rokhsar D.S."/>
        </authorList>
    </citation>
    <scope>NUCLEOTIDE SEQUENCE</scope>
</reference>
<gene>
    <name evidence="3" type="primary">20208269</name>
    <name evidence="2" type="ORF">HELRODRAFT_181934</name>
</gene>
<reference evidence="2 4" key="2">
    <citation type="journal article" date="2013" name="Nature">
        <title>Insights into bilaterian evolution from three spiralian genomes.</title>
        <authorList>
            <person name="Simakov O."/>
            <person name="Marletaz F."/>
            <person name="Cho S.J."/>
            <person name="Edsinger-Gonzales E."/>
            <person name="Havlak P."/>
            <person name="Hellsten U."/>
            <person name="Kuo D.H."/>
            <person name="Larsson T."/>
            <person name="Lv J."/>
            <person name="Arendt D."/>
            <person name="Savage R."/>
            <person name="Osoegawa K."/>
            <person name="de Jong P."/>
            <person name="Grimwood J."/>
            <person name="Chapman J.A."/>
            <person name="Shapiro H."/>
            <person name="Aerts A."/>
            <person name="Otillar R.P."/>
            <person name="Terry A.Y."/>
            <person name="Boore J.L."/>
            <person name="Grigoriev I.V."/>
            <person name="Lindberg D.R."/>
            <person name="Seaver E.C."/>
            <person name="Weisblat D.A."/>
            <person name="Putnam N.H."/>
            <person name="Rokhsar D.S."/>
        </authorList>
    </citation>
    <scope>NUCLEOTIDE SEQUENCE</scope>
</reference>
<keyword evidence="1" id="KW-0812">Transmembrane</keyword>
<keyword evidence="1" id="KW-0472">Membrane</keyword>
<dbReference type="Proteomes" id="UP000015101">
    <property type="component" value="Unassembled WGS sequence"/>
</dbReference>
<keyword evidence="4" id="KW-1185">Reference proteome</keyword>
<dbReference type="AlphaFoldDB" id="T1FHH0"/>
<dbReference type="EMBL" id="AMQM01007882">
    <property type="status" value="NOT_ANNOTATED_CDS"/>
    <property type="molecule type" value="Genomic_DNA"/>
</dbReference>
<feature type="transmembrane region" description="Helical" evidence="1">
    <location>
        <begin position="12"/>
        <end position="30"/>
    </location>
</feature>
<dbReference type="CTD" id="20208269"/>
<evidence type="ECO:0000256" key="1">
    <source>
        <dbReference type="SAM" id="Phobius"/>
    </source>
</evidence>
<proteinExistence type="predicted"/>
<dbReference type="InParanoid" id="T1FHH0"/>
<evidence type="ECO:0000313" key="4">
    <source>
        <dbReference type="Proteomes" id="UP000015101"/>
    </source>
</evidence>
<dbReference type="RefSeq" id="XP_009029949.1">
    <property type="nucleotide sequence ID" value="XM_009031701.1"/>
</dbReference>
<reference evidence="3" key="3">
    <citation type="submission" date="2015-06" db="UniProtKB">
        <authorList>
            <consortium name="EnsemblMetazoa"/>
        </authorList>
    </citation>
    <scope>IDENTIFICATION</scope>
</reference>
<sequence length="249" mass="28267">MGGFVEQMKLMLVLDICVPFTIVIAFMAMITQMETMPPTESQICHKREQPLPSSGTFPFLKGLTCFSGFACYDNSQSKVTDLDYSEGLDDTLSDKLIKLVNSPKVASVISEVKVFLKFFKNEFQLKALDMHKFHEALMGFETSEDEEHFIGDFLVRGWRLSGLAGEMANSKFRPMKLLTELYSKQFPSDNKNRRTVAGMLYHRICVESGSKILADSDVQTKLCTFETRKAGRMNPEIYKLWDKISGFVS</sequence>